<dbReference type="Pfam" id="PF03816">
    <property type="entry name" value="LytR_cpsA_psr"/>
    <property type="match status" value="1"/>
</dbReference>
<evidence type="ECO:0000259" key="3">
    <source>
        <dbReference type="Pfam" id="PF03816"/>
    </source>
</evidence>
<dbReference type="InterPro" id="IPR004474">
    <property type="entry name" value="LytR_CpsA_psr"/>
</dbReference>
<dbReference type="Proteomes" id="UP001589896">
    <property type="component" value="Unassembled WGS sequence"/>
</dbReference>
<dbReference type="PANTHER" id="PTHR33392:SF6">
    <property type="entry name" value="POLYISOPRENYL-TEICHOIC ACID--PEPTIDOGLYCAN TEICHOIC ACID TRANSFERASE TAGU"/>
    <property type="match status" value="1"/>
</dbReference>
<gene>
    <name evidence="4" type="ORF">ACFFGH_20085</name>
</gene>
<dbReference type="NCBIfam" id="TIGR00350">
    <property type="entry name" value="lytR_cpsA_psr"/>
    <property type="match status" value="1"/>
</dbReference>
<proteinExistence type="inferred from homology"/>
<dbReference type="Gene3D" id="3.40.630.190">
    <property type="entry name" value="LCP protein"/>
    <property type="match status" value="1"/>
</dbReference>
<name>A0ABV6RT40_9GAMM</name>
<evidence type="ECO:0000313" key="4">
    <source>
        <dbReference type="EMBL" id="MFC0680141.1"/>
    </source>
</evidence>
<feature type="domain" description="Cell envelope-related transcriptional attenuator" evidence="3">
    <location>
        <begin position="109"/>
        <end position="266"/>
    </location>
</feature>
<sequence>MSDLRPRSSRSRLTGIARHGRLRRSSPWLAGLKLLSGVLAVALVSGVAVAAITLKQLQDGIVIASIPQDTAPPPDIAAMPGGFNILITGSDTREGQGGLGGTHEDGVLNDVNILLHVSEDHSNAVAVSIPRDLIVATPECPNQVTGEIMPAQWAAPINSVLDEGGLYCVVKTVSELTGLDIQFAGMITFRGVVEMSNAVGGVPVCISAPIHDPQAGLEIAEAGTHTLAGEEALAFLRSRHGVGDGSDLGRISSQQVYMSSLVRTLKSADTLGDLSKVYQLARAATSNMTLSENFAQLDTLAAIALALKDVPMQNVVFVQYPVADGTSGPYLGKLQPVSEQADALFARIAADEPFVLDEDRLRTGAVADPNAPAEPPAEETPAEETPAEEAPAEEAPVEADGGGTAEPAGGQPQVLSGLKGQTAADYTCSEAN</sequence>
<feature type="region of interest" description="Disordered" evidence="2">
    <location>
        <begin position="366"/>
        <end position="432"/>
    </location>
</feature>
<evidence type="ECO:0000256" key="1">
    <source>
        <dbReference type="ARBA" id="ARBA00006068"/>
    </source>
</evidence>
<reference evidence="4 5" key="1">
    <citation type="submission" date="2024-09" db="EMBL/GenBank/DDBJ databases">
        <authorList>
            <person name="Sun Q."/>
            <person name="Mori K."/>
        </authorList>
    </citation>
    <scope>NUCLEOTIDE SEQUENCE [LARGE SCALE GENOMIC DNA]</scope>
    <source>
        <strain evidence="4 5">KCTC 23076</strain>
    </source>
</reference>
<protein>
    <submittedName>
        <fullName evidence="4">LCP family protein</fullName>
    </submittedName>
</protein>
<feature type="compositionally biased region" description="Acidic residues" evidence="2">
    <location>
        <begin position="376"/>
        <end position="397"/>
    </location>
</feature>
<dbReference type="EMBL" id="JBHLTG010000005">
    <property type="protein sequence ID" value="MFC0680141.1"/>
    <property type="molecule type" value="Genomic_DNA"/>
</dbReference>
<evidence type="ECO:0000256" key="2">
    <source>
        <dbReference type="SAM" id="MobiDB-lite"/>
    </source>
</evidence>
<dbReference type="RefSeq" id="WP_386671618.1">
    <property type="nucleotide sequence ID" value="NZ_JBHLTG010000005.1"/>
</dbReference>
<dbReference type="InterPro" id="IPR050922">
    <property type="entry name" value="LytR/CpsA/Psr_CW_biosynth"/>
</dbReference>
<keyword evidence="5" id="KW-1185">Reference proteome</keyword>
<evidence type="ECO:0000313" key="5">
    <source>
        <dbReference type="Proteomes" id="UP001589896"/>
    </source>
</evidence>
<comment type="caution">
    <text evidence="4">The sequence shown here is derived from an EMBL/GenBank/DDBJ whole genome shotgun (WGS) entry which is preliminary data.</text>
</comment>
<comment type="similarity">
    <text evidence="1">Belongs to the LytR/CpsA/Psr (LCP) family.</text>
</comment>
<organism evidence="4 5">
    <name type="scientific">Lysobacter korlensis</name>
    <dbReference type="NCBI Taxonomy" id="553636"/>
    <lineage>
        <taxon>Bacteria</taxon>
        <taxon>Pseudomonadati</taxon>
        <taxon>Pseudomonadota</taxon>
        <taxon>Gammaproteobacteria</taxon>
        <taxon>Lysobacterales</taxon>
        <taxon>Lysobacteraceae</taxon>
        <taxon>Lysobacter</taxon>
    </lineage>
</organism>
<dbReference type="PANTHER" id="PTHR33392">
    <property type="entry name" value="POLYISOPRENYL-TEICHOIC ACID--PEPTIDOGLYCAN TEICHOIC ACID TRANSFERASE TAGU"/>
    <property type="match status" value="1"/>
</dbReference>
<accession>A0ABV6RT40</accession>